<gene>
    <name evidence="2" type="ORF">FOC1_g10000326</name>
</gene>
<dbReference type="OrthoDB" id="5131365at2759"/>
<name>N4UB24_FUSC1</name>
<feature type="region of interest" description="Disordered" evidence="1">
    <location>
        <begin position="1"/>
        <end position="20"/>
    </location>
</feature>
<accession>N4UB24</accession>
<proteinExistence type="predicted"/>
<dbReference type="STRING" id="1229664.N4UB24"/>
<dbReference type="HOGENOM" id="CLU_1570346_0_0_1"/>
<reference evidence="3" key="2">
    <citation type="journal article" date="2014" name="PLoS ONE">
        <title>Genome and Transcriptome Analysis of the Fungal Pathogen Fusarium oxysporum f. sp. cubense Causing Banana Vascular Wilt Disease.</title>
        <authorList>
            <person name="Guo L."/>
            <person name="Han L."/>
            <person name="Yang L."/>
            <person name="Zeng H."/>
            <person name="Fan D."/>
            <person name="Zhu Y."/>
            <person name="Feng Y."/>
            <person name="Wang G."/>
            <person name="Peng C."/>
            <person name="Jiang X."/>
            <person name="Zhou D."/>
            <person name="Ni P."/>
            <person name="Liang C."/>
            <person name="Liu L."/>
            <person name="Wang J."/>
            <person name="Mao C."/>
            <person name="Fang X."/>
            <person name="Peng M."/>
            <person name="Huang J."/>
        </authorList>
    </citation>
    <scope>NUCLEOTIDE SEQUENCE [LARGE SCALE GENOMIC DNA]</scope>
    <source>
        <strain evidence="3">race 1</strain>
    </source>
</reference>
<dbReference type="AlphaFoldDB" id="N4UB24"/>
<organism evidence="2 3">
    <name type="scientific">Fusarium oxysporum f. sp. cubense (strain race 1)</name>
    <name type="common">Panama disease fungus</name>
    <dbReference type="NCBI Taxonomy" id="1229664"/>
    <lineage>
        <taxon>Eukaryota</taxon>
        <taxon>Fungi</taxon>
        <taxon>Dikarya</taxon>
        <taxon>Ascomycota</taxon>
        <taxon>Pezizomycotina</taxon>
        <taxon>Sordariomycetes</taxon>
        <taxon>Hypocreomycetidae</taxon>
        <taxon>Hypocreales</taxon>
        <taxon>Nectriaceae</taxon>
        <taxon>Fusarium</taxon>
        <taxon>Fusarium oxysporum species complex</taxon>
    </lineage>
</organism>
<sequence>PHHVKMLADHLQGGEKLDRHDDVPNEFRRLAMYDERDWEERERDARSQAAAARLGRRDSFGEPTGVTVVHCPQNTPSSPSTPRVAFPTTPLVKYDLPREAAPIAYSVWQRSQVGIEEHREHYTAVQELSLAHCIDLDIIASNPQGMFRFYIKYGICTTKHSMALCLRCSTVLPGA</sequence>
<protein>
    <submittedName>
        <fullName evidence="2">Uncharacterized protein</fullName>
    </submittedName>
</protein>
<feature type="non-terminal residue" evidence="2">
    <location>
        <position position="1"/>
    </location>
</feature>
<dbReference type="VEuPathDB" id="FungiDB:FOC1_g10000326"/>
<reference evidence="3" key="1">
    <citation type="submission" date="2012-09" db="EMBL/GenBank/DDBJ databases">
        <title>Genome sequencing and comparative transcriptomics of race 1 and race 4 of banana pathogen: Fusarium oxysporum f. sp. cubense.</title>
        <authorList>
            <person name="Fang X."/>
            <person name="Huang J."/>
        </authorList>
    </citation>
    <scope>NUCLEOTIDE SEQUENCE [LARGE SCALE GENOMIC DNA]</scope>
    <source>
        <strain evidence="3">race 1</strain>
    </source>
</reference>
<dbReference type="Proteomes" id="UP000016928">
    <property type="component" value="Unassembled WGS sequence"/>
</dbReference>
<dbReference type="EMBL" id="KB730326">
    <property type="protein sequence ID" value="ENH67180.1"/>
    <property type="molecule type" value="Genomic_DNA"/>
</dbReference>
<evidence type="ECO:0000256" key="1">
    <source>
        <dbReference type="SAM" id="MobiDB-lite"/>
    </source>
</evidence>
<evidence type="ECO:0000313" key="2">
    <source>
        <dbReference type="EMBL" id="ENH67180.1"/>
    </source>
</evidence>
<evidence type="ECO:0000313" key="3">
    <source>
        <dbReference type="Proteomes" id="UP000016928"/>
    </source>
</evidence>